<evidence type="ECO:0000313" key="6">
    <source>
        <dbReference type="EMBL" id="SFV22920.1"/>
    </source>
</evidence>
<dbReference type="Pfam" id="PF00355">
    <property type="entry name" value="Rieske"/>
    <property type="match status" value="1"/>
</dbReference>
<dbReference type="RefSeq" id="WP_091696966.1">
    <property type="nucleotide sequence ID" value="NZ_FPCG01000005.1"/>
</dbReference>
<dbReference type="InterPro" id="IPR036922">
    <property type="entry name" value="Rieske_2Fe-2S_sf"/>
</dbReference>
<keyword evidence="7" id="KW-1185">Reference proteome</keyword>
<dbReference type="PANTHER" id="PTHR21496">
    <property type="entry name" value="FERREDOXIN-RELATED"/>
    <property type="match status" value="1"/>
</dbReference>
<keyword evidence="1" id="KW-0001">2Fe-2S</keyword>
<keyword evidence="4" id="KW-0411">Iron-sulfur</keyword>
<evidence type="ECO:0000256" key="2">
    <source>
        <dbReference type="ARBA" id="ARBA00022723"/>
    </source>
</evidence>
<dbReference type="AlphaFoldDB" id="A0A1I7MLW5"/>
<name>A0A1I7MLW5_9MICC</name>
<evidence type="ECO:0000313" key="7">
    <source>
        <dbReference type="Proteomes" id="UP000198881"/>
    </source>
</evidence>
<evidence type="ECO:0000256" key="4">
    <source>
        <dbReference type="ARBA" id="ARBA00023014"/>
    </source>
</evidence>
<reference evidence="6 7" key="1">
    <citation type="submission" date="2016-10" db="EMBL/GenBank/DDBJ databases">
        <authorList>
            <person name="de Groot N.N."/>
        </authorList>
    </citation>
    <scope>NUCLEOTIDE SEQUENCE [LARGE SCALE GENOMIC DNA]</scope>
    <source>
        <strain evidence="6 7">CGMCC 1.7054</strain>
    </source>
</reference>
<dbReference type="GO" id="GO:0051213">
    <property type="term" value="F:dioxygenase activity"/>
    <property type="evidence" value="ECO:0007669"/>
    <property type="project" value="UniProtKB-KW"/>
</dbReference>
<keyword evidence="2" id="KW-0479">Metal-binding</keyword>
<proteinExistence type="predicted"/>
<keyword evidence="6" id="KW-0560">Oxidoreductase</keyword>
<evidence type="ECO:0000259" key="5">
    <source>
        <dbReference type="PROSITE" id="PS51296"/>
    </source>
</evidence>
<dbReference type="CDD" id="cd03528">
    <property type="entry name" value="Rieske_RO_ferredoxin"/>
    <property type="match status" value="1"/>
</dbReference>
<dbReference type="EMBL" id="FPCG01000005">
    <property type="protein sequence ID" value="SFV22920.1"/>
    <property type="molecule type" value="Genomic_DNA"/>
</dbReference>
<accession>A0A1I7MLW5</accession>
<dbReference type="SUPFAM" id="SSF50022">
    <property type="entry name" value="ISP domain"/>
    <property type="match status" value="1"/>
</dbReference>
<sequence>MAAGQRVCASSEIGPGEVQRFEVDGHPVAVARDSDGTLHALDDICSHEEVSLSDGFVEGCALECIGHGSAFDLVSGRPNQLPATDPVSVYALTEQDGEVFVDTSTVLNA</sequence>
<dbReference type="GO" id="GO:0016705">
    <property type="term" value="F:oxidoreductase activity, acting on paired donors, with incorporation or reduction of molecular oxygen"/>
    <property type="evidence" value="ECO:0007669"/>
    <property type="project" value="UniProtKB-ARBA"/>
</dbReference>
<dbReference type="GO" id="GO:0046872">
    <property type="term" value="F:metal ion binding"/>
    <property type="evidence" value="ECO:0007669"/>
    <property type="project" value="UniProtKB-KW"/>
</dbReference>
<protein>
    <submittedName>
        <fullName evidence="6">3-phenylpropionate/trans-cinnamate dioxygenase ferredoxin subunit</fullName>
    </submittedName>
</protein>
<gene>
    <name evidence="6" type="ORF">SAMN04487966_105116</name>
</gene>
<keyword evidence="3" id="KW-0408">Iron</keyword>
<dbReference type="GO" id="GO:0051537">
    <property type="term" value="F:2 iron, 2 sulfur cluster binding"/>
    <property type="evidence" value="ECO:0007669"/>
    <property type="project" value="UniProtKB-KW"/>
</dbReference>
<evidence type="ECO:0000256" key="3">
    <source>
        <dbReference type="ARBA" id="ARBA00023004"/>
    </source>
</evidence>
<dbReference type="STRING" id="574650.SAMN04487966_105116"/>
<dbReference type="GO" id="GO:0004497">
    <property type="term" value="F:monooxygenase activity"/>
    <property type="evidence" value="ECO:0007669"/>
    <property type="project" value="UniProtKB-ARBA"/>
</dbReference>
<dbReference type="Gene3D" id="2.102.10.10">
    <property type="entry name" value="Rieske [2Fe-2S] iron-sulphur domain"/>
    <property type="match status" value="1"/>
</dbReference>
<dbReference type="PROSITE" id="PS51296">
    <property type="entry name" value="RIESKE"/>
    <property type="match status" value="1"/>
</dbReference>
<dbReference type="Proteomes" id="UP000198881">
    <property type="component" value="Unassembled WGS sequence"/>
</dbReference>
<evidence type="ECO:0000256" key="1">
    <source>
        <dbReference type="ARBA" id="ARBA00022714"/>
    </source>
</evidence>
<feature type="domain" description="Rieske" evidence="5">
    <location>
        <begin position="5"/>
        <end position="101"/>
    </location>
</feature>
<dbReference type="PANTHER" id="PTHR21496:SF23">
    <property type="entry name" value="3-PHENYLPROPIONATE_CINNAMIC ACID DIOXYGENASE FERREDOXIN SUBUNIT"/>
    <property type="match status" value="1"/>
</dbReference>
<keyword evidence="6" id="KW-0223">Dioxygenase</keyword>
<dbReference type="OrthoDB" id="147178at2"/>
<organism evidence="6 7">
    <name type="scientific">Micrococcus terreus</name>
    <dbReference type="NCBI Taxonomy" id="574650"/>
    <lineage>
        <taxon>Bacteria</taxon>
        <taxon>Bacillati</taxon>
        <taxon>Actinomycetota</taxon>
        <taxon>Actinomycetes</taxon>
        <taxon>Micrococcales</taxon>
        <taxon>Micrococcaceae</taxon>
        <taxon>Micrococcus</taxon>
    </lineage>
</organism>
<dbReference type="InterPro" id="IPR017941">
    <property type="entry name" value="Rieske_2Fe-2S"/>
</dbReference>